<dbReference type="PRINTS" id="PR00133">
    <property type="entry name" value="GLHYDRLASE3"/>
</dbReference>
<gene>
    <name evidence="9" type="ORF">DCAR_012369</name>
    <name evidence="10" type="ORF">DCAR_0314014</name>
</gene>
<dbReference type="FunFam" id="3.40.50.1700:FF:000001">
    <property type="entry name" value="probable beta-D-xylosidase 2"/>
    <property type="match status" value="1"/>
</dbReference>
<dbReference type="AlphaFoldDB" id="A0A162ANF3"/>
<evidence type="ECO:0000256" key="6">
    <source>
        <dbReference type="ARBA" id="ARBA00023295"/>
    </source>
</evidence>
<dbReference type="InterPro" id="IPR002772">
    <property type="entry name" value="Glyco_hydro_3_C"/>
</dbReference>
<keyword evidence="11" id="KW-1185">Reference proteome</keyword>
<dbReference type="FunFam" id="3.20.20.300:FF:000004">
    <property type="entry name" value="probable beta-D-xylosidase 7"/>
    <property type="match status" value="1"/>
</dbReference>
<dbReference type="PANTHER" id="PTHR42721">
    <property type="entry name" value="SUGAR HYDROLASE-RELATED"/>
    <property type="match status" value="1"/>
</dbReference>
<accession>A0A162ANF3</accession>
<organism evidence="9">
    <name type="scientific">Daucus carota subsp. sativus</name>
    <name type="common">Carrot</name>
    <dbReference type="NCBI Taxonomy" id="79200"/>
    <lineage>
        <taxon>Eukaryota</taxon>
        <taxon>Viridiplantae</taxon>
        <taxon>Streptophyta</taxon>
        <taxon>Embryophyta</taxon>
        <taxon>Tracheophyta</taxon>
        <taxon>Spermatophyta</taxon>
        <taxon>Magnoliopsida</taxon>
        <taxon>eudicotyledons</taxon>
        <taxon>Gunneridae</taxon>
        <taxon>Pentapetalae</taxon>
        <taxon>asterids</taxon>
        <taxon>campanulids</taxon>
        <taxon>Apiales</taxon>
        <taxon>Apiaceae</taxon>
        <taxon>Apioideae</taxon>
        <taxon>Scandiceae</taxon>
        <taxon>Daucinae</taxon>
        <taxon>Daucus</taxon>
        <taxon>Daucus sect. Daucus</taxon>
    </lineage>
</organism>
<dbReference type="Pfam" id="PF01915">
    <property type="entry name" value="Glyco_hydro_3_C"/>
    <property type="match status" value="1"/>
</dbReference>
<dbReference type="EMBL" id="CP093345">
    <property type="protein sequence ID" value="WOG94717.1"/>
    <property type="molecule type" value="Genomic_DNA"/>
</dbReference>
<dbReference type="Pfam" id="PF14310">
    <property type="entry name" value="Fn3-like"/>
    <property type="match status" value="1"/>
</dbReference>
<dbReference type="InterPro" id="IPR044993">
    <property type="entry name" value="BXL"/>
</dbReference>
<protein>
    <recommendedName>
        <fullName evidence="8">Fibronectin type III-like domain-containing protein</fullName>
    </recommendedName>
</protein>
<dbReference type="Gene3D" id="2.60.40.10">
    <property type="entry name" value="Immunoglobulins"/>
    <property type="match status" value="1"/>
</dbReference>
<name>A0A162ANF3_DAUCS</name>
<evidence type="ECO:0000256" key="1">
    <source>
        <dbReference type="ARBA" id="ARBA00004613"/>
    </source>
</evidence>
<reference evidence="9" key="1">
    <citation type="journal article" date="2016" name="Nat. Genet.">
        <title>A high-quality carrot genome assembly provides new insights into carotenoid accumulation and asterid genome evolution.</title>
        <authorList>
            <person name="Iorizzo M."/>
            <person name="Ellison S."/>
            <person name="Senalik D."/>
            <person name="Zeng P."/>
            <person name="Satapoomin P."/>
            <person name="Huang J."/>
            <person name="Bowman M."/>
            <person name="Iovene M."/>
            <person name="Sanseverino W."/>
            <person name="Cavagnaro P."/>
            <person name="Yildiz M."/>
            <person name="Macko-Podgorni A."/>
            <person name="Moranska E."/>
            <person name="Grzebelus E."/>
            <person name="Grzebelus D."/>
            <person name="Ashrafi H."/>
            <person name="Zheng Z."/>
            <person name="Cheng S."/>
            <person name="Spooner D."/>
            <person name="Van Deynze A."/>
            <person name="Simon P."/>
        </authorList>
    </citation>
    <scope>NUCLEOTIDE SEQUENCE [LARGE SCALE GENOMIC DNA]</scope>
    <source>
        <tissue evidence="9">Leaf</tissue>
    </source>
</reference>
<comment type="subcellular location">
    <subcellularLocation>
        <location evidence="1">Secreted</location>
    </subcellularLocation>
</comment>
<dbReference type="InterPro" id="IPR026891">
    <property type="entry name" value="Fn3-like"/>
</dbReference>
<feature type="chain" id="PRO_5007831323" description="Fibronectin type III-like domain-containing protein" evidence="7">
    <location>
        <begin position="26"/>
        <end position="773"/>
    </location>
</feature>
<evidence type="ECO:0000256" key="4">
    <source>
        <dbReference type="ARBA" id="ARBA00022801"/>
    </source>
</evidence>
<dbReference type="GO" id="GO:0009044">
    <property type="term" value="F:xylan 1,4-beta-xylosidase activity"/>
    <property type="evidence" value="ECO:0007669"/>
    <property type="project" value="InterPro"/>
</dbReference>
<dbReference type="EMBL" id="LNRQ01000003">
    <property type="protein sequence ID" value="KZN03613.1"/>
    <property type="molecule type" value="Genomic_DNA"/>
</dbReference>
<dbReference type="GO" id="GO:0031222">
    <property type="term" value="P:arabinan catabolic process"/>
    <property type="evidence" value="ECO:0007669"/>
    <property type="project" value="TreeGrafter"/>
</dbReference>
<dbReference type="STRING" id="79200.A0A162ANF3"/>
<evidence type="ECO:0000313" key="11">
    <source>
        <dbReference type="Proteomes" id="UP000077755"/>
    </source>
</evidence>
<dbReference type="GO" id="GO:0045493">
    <property type="term" value="P:xylan catabolic process"/>
    <property type="evidence" value="ECO:0007669"/>
    <property type="project" value="InterPro"/>
</dbReference>
<dbReference type="InterPro" id="IPR001764">
    <property type="entry name" value="Glyco_hydro_3_N"/>
</dbReference>
<dbReference type="OMA" id="CALGKPC"/>
<keyword evidence="4" id="KW-0378">Hydrolase</keyword>
<dbReference type="InterPro" id="IPR036962">
    <property type="entry name" value="Glyco_hydro_3_N_sf"/>
</dbReference>
<dbReference type="GO" id="GO:0005576">
    <property type="term" value="C:extracellular region"/>
    <property type="evidence" value="ECO:0007669"/>
    <property type="project" value="UniProtKB-SubCell"/>
</dbReference>
<keyword evidence="5" id="KW-0325">Glycoprotein</keyword>
<dbReference type="Pfam" id="PF00933">
    <property type="entry name" value="Glyco_hydro_3"/>
    <property type="match status" value="1"/>
</dbReference>
<evidence type="ECO:0000313" key="9">
    <source>
        <dbReference type="EMBL" id="KZN03613.1"/>
    </source>
</evidence>
<dbReference type="Gene3D" id="3.20.20.300">
    <property type="entry name" value="Glycoside hydrolase, family 3, N-terminal domain"/>
    <property type="match status" value="1"/>
</dbReference>
<feature type="signal peptide" evidence="7">
    <location>
        <begin position="1"/>
        <end position="25"/>
    </location>
</feature>
<dbReference type="SUPFAM" id="SSF52279">
    <property type="entry name" value="Beta-D-glucan exohydrolase, C-terminal domain"/>
    <property type="match status" value="1"/>
</dbReference>
<dbReference type="KEGG" id="dcr:108215238"/>
<dbReference type="SUPFAM" id="SSF51445">
    <property type="entry name" value="(Trans)glycosidases"/>
    <property type="match status" value="1"/>
</dbReference>
<dbReference type="InterPro" id="IPR013783">
    <property type="entry name" value="Ig-like_fold"/>
</dbReference>
<keyword evidence="2" id="KW-0964">Secreted</keyword>
<dbReference type="InterPro" id="IPR036881">
    <property type="entry name" value="Glyco_hydro_3_C_sf"/>
</dbReference>
<dbReference type="Proteomes" id="UP000077755">
    <property type="component" value="Chromosome 3"/>
</dbReference>
<keyword evidence="6" id="KW-0326">Glycosidase</keyword>
<evidence type="ECO:0000256" key="5">
    <source>
        <dbReference type="ARBA" id="ARBA00023180"/>
    </source>
</evidence>
<dbReference type="SMART" id="SM01217">
    <property type="entry name" value="Fn3_like"/>
    <property type="match status" value="1"/>
</dbReference>
<sequence length="773" mass="83679">MRLTRAPLTLPFFCTLLIFIINVSGRAPFACDPRDVKVKHLPFCRSSLRTSERVSDLIGRLTLKEKIGLLVDNAAAVPRLGIKGYAWWSEALHGVSNVGPGTRFGGEFPAATSFPQVITTAASFNSTLWEEIGRVVSDEARAMYNGGMGGLTYWSPNVNILRDPRWGRGQETPGEDPVVAGKYAASYVRGLQGNDGGDRLKVAACCKHYTAYDLDNWSGVDRFHFNAKVSKQEMADTFDVPFRSCVLEGKVASVMCSYNQVNGIPTCADPKLLKDTIRGDWRLNGYIVSDCDSVGVFYDSQHYTSTPEEAAADAIKAGLDLDCGPFLGVHTEGAIAKGILKETEINGALFNTLSVQMRLGMFDGEPSAHPFGHLGPRDVCTPAHQELAVEAARQGIVLLKNRGPSLPLSPRRHHTVAVIGPNSDVTVTMIGNYAGVACGYTSPLQGIGRYTRTIHQQGCKDVACTSDKLFGGAVDAARNADATVLVMGLDQSIEAEFRDRTGLLLPGHQQELVSKVAAASKGPTILVLLSGGPVDISFAKKDPRIGGILWVGYPGQAGGTAIADILFGSHNPGGKLPMTWYPQDYLSKVPMTTMDMRSSRSKKYPGRTYRFYNGPVVYPFGHGLSYSQFVHTITNAPTILSIPLHGRHHASANTTLFGKSIRVTHAKCNKLSISVHVDIKNVGSKDGSHTLLVFSRPPAGHWGPHKQLVAFAKVHVAARTQHRVPIKIHVCKYLSIVDRSGIRRIPMGDHSLHIGDTIHSVSLQAETLGVIKS</sequence>
<evidence type="ECO:0000259" key="8">
    <source>
        <dbReference type="SMART" id="SM01217"/>
    </source>
</evidence>
<feature type="domain" description="Fibronectin type III-like" evidence="8">
    <location>
        <begin position="689"/>
        <end position="758"/>
    </location>
</feature>
<evidence type="ECO:0000256" key="3">
    <source>
        <dbReference type="ARBA" id="ARBA00022729"/>
    </source>
</evidence>
<dbReference type="Gene3D" id="3.40.50.1700">
    <property type="entry name" value="Glycoside hydrolase family 3 C-terminal domain"/>
    <property type="match status" value="1"/>
</dbReference>
<evidence type="ECO:0000313" key="10">
    <source>
        <dbReference type="EMBL" id="WOG94717.1"/>
    </source>
</evidence>
<dbReference type="OrthoDB" id="47059at2759"/>
<dbReference type="FunFam" id="2.60.40.10:FF:001463">
    <property type="entry name" value="Probable beta-D-xylosidase 2"/>
    <property type="match status" value="1"/>
</dbReference>
<proteinExistence type="predicted"/>
<dbReference type="PANTHER" id="PTHR42721:SF45">
    <property type="entry name" value="BETA-D-XYLOSIDASE 2-RELATED"/>
    <property type="match status" value="1"/>
</dbReference>
<evidence type="ECO:0000256" key="2">
    <source>
        <dbReference type="ARBA" id="ARBA00022525"/>
    </source>
</evidence>
<dbReference type="GO" id="GO:0046556">
    <property type="term" value="F:alpha-L-arabinofuranosidase activity"/>
    <property type="evidence" value="ECO:0007669"/>
    <property type="project" value="TreeGrafter"/>
</dbReference>
<dbReference type="InterPro" id="IPR017853">
    <property type="entry name" value="GH"/>
</dbReference>
<dbReference type="Gramene" id="KZN03613">
    <property type="protein sequence ID" value="KZN03613"/>
    <property type="gene ID" value="DCAR_012369"/>
</dbReference>
<keyword evidence="3 7" id="KW-0732">Signal</keyword>
<evidence type="ECO:0000256" key="7">
    <source>
        <dbReference type="SAM" id="SignalP"/>
    </source>
</evidence>
<reference evidence="10" key="2">
    <citation type="submission" date="2022-03" db="EMBL/GenBank/DDBJ databases">
        <title>Draft title - Genomic analysis of global carrot germplasm unveils the trajectory of domestication and the origin of high carotenoid orange carrot.</title>
        <authorList>
            <person name="Iorizzo M."/>
            <person name="Ellison S."/>
            <person name="Senalik D."/>
            <person name="Macko-Podgorni A."/>
            <person name="Grzebelus D."/>
            <person name="Bostan H."/>
            <person name="Rolling W."/>
            <person name="Curaba J."/>
            <person name="Simon P."/>
        </authorList>
    </citation>
    <scope>NUCLEOTIDE SEQUENCE</scope>
    <source>
        <tissue evidence="10">Leaf</tissue>
    </source>
</reference>